<feature type="compositionally biased region" description="Basic and acidic residues" evidence="1">
    <location>
        <begin position="139"/>
        <end position="148"/>
    </location>
</feature>
<evidence type="ECO:0000313" key="4">
    <source>
        <dbReference type="Proteomes" id="UP000092716"/>
    </source>
</evidence>
<dbReference type="GeneID" id="30907048"/>
<feature type="compositionally biased region" description="Basic residues" evidence="1">
    <location>
        <begin position="60"/>
        <end position="138"/>
    </location>
</feature>
<dbReference type="OrthoDB" id="387574at2759"/>
<dbReference type="KEGG" id="pcot:PCOAH_00003280"/>
<keyword evidence="4" id="KW-1185">Reference proteome</keyword>
<evidence type="ECO:0000256" key="2">
    <source>
        <dbReference type="SAM" id="SignalP"/>
    </source>
</evidence>
<proteinExistence type="predicted"/>
<sequence>MKYVLCLLHVIVLCIYRKEHDGELCDGLVCSSLSVGSGGGRLTKEGQQTTHSRMLYELMRRKRRGAGRRRRNNRSAKRRNRRRNKRLAKQRKARCRKAKKEQRRRKRQRKRADRKRKRKEKKRRRQERKEKKKQRKRQMKEQKEKEAEGPSDGLEMNTIHDGDDGVVGQAGPPLAEESYTDGVSSHDAAEEGASSAVGRGAMQVGSHPPGRTGGPIDPFGSYPSSLHDDSIDDSSHPKQAGVSTALVGGSPYEADLGTNVKVIHLEKLKSEPKGELINKIRGILNTLE</sequence>
<gene>
    <name evidence="3" type="ORF">PCOAH_00003280</name>
</gene>
<accession>A0A1B1DTB8</accession>
<dbReference type="RefSeq" id="XP_019912679.1">
    <property type="nucleotide sequence ID" value="XM_020057143.1"/>
</dbReference>
<feature type="region of interest" description="Disordered" evidence="1">
    <location>
        <begin position="38"/>
        <end position="251"/>
    </location>
</feature>
<keyword evidence="2" id="KW-0732">Signal</keyword>
<protein>
    <submittedName>
        <fullName evidence="3">Uncharacterized protein</fullName>
    </submittedName>
</protein>
<feature type="signal peptide" evidence="2">
    <location>
        <begin position="1"/>
        <end position="22"/>
    </location>
</feature>
<reference evidence="4" key="1">
    <citation type="submission" date="2016-06" db="EMBL/GenBank/DDBJ databases">
        <title>First high quality genome sequence of Plasmodium coatneyi using continuous long reads from single molecule, real-time sequencing.</title>
        <authorList>
            <person name="Chien J.-T."/>
            <person name="Pakala S.B."/>
            <person name="Geraldo J.A."/>
            <person name="Lapp S.A."/>
            <person name="Barnwell J.W."/>
            <person name="Kissinger J.C."/>
            <person name="Galinski M.R."/>
            <person name="Humphrey J.C."/>
        </authorList>
    </citation>
    <scope>NUCLEOTIDE SEQUENCE [LARGE SCALE GENOMIC DNA]</scope>
    <source>
        <strain evidence="4">Hackeri</strain>
    </source>
</reference>
<evidence type="ECO:0000313" key="3">
    <source>
        <dbReference type="EMBL" id="ANQ05984.1"/>
    </source>
</evidence>
<organism evidence="3 4">
    <name type="scientific">Plasmodium coatneyi</name>
    <dbReference type="NCBI Taxonomy" id="208452"/>
    <lineage>
        <taxon>Eukaryota</taxon>
        <taxon>Sar</taxon>
        <taxon>Alveolata</taxon>
        <taxon>Apicomplexa</taxon>
        <taxon>Aconoidasida</taxon>
        <taxon>Haemosporida</taxon>
        <taxon>Plasmodiidae</taxon>
        <taxon>Plasmodium</taxon>
    </lineage>
</organism>
<name>A0A1B1DTB8_9APIC</name>
<feature type="chain" id="PRO_5008521179" evidence="2">
    <location>
        <begin position="23"/>
        <end position="288"/>
    </location>
</feature>
<dbReference type="AlphaFoldDB" id="A0A1B1DTB8"/>
<evidence type="ECO:0000256" key="1">
    <source>
        <dbReference type="SAM" id="MobiDB-lite"/>
    </source>
</evidence>
<dbReference type="Proteomes" id="UP000092716">
    <property type="component" value="Chromosome 2"/>
</dbReference>
<dbReference type="VEuPathDB" id="PlasmoDB:PCOAH_00003280"/>
<dbReference type="EMBL" id="CP016240">
    <property type="protein sequence ID" value="ANQ05984.1"/>
    <property type="molecule type" value="Genomic_DNA"/>
</dbReference>
<feature type="compositionally biased region" description="Basic and acidic residues" evidence="1">
    <location>
        <begin position="226"/>
        <end position="236"/>
    </location>
</feature>